<comment type="caution">
    <text evidence="7">The sequence shown here is derived from an EMBL/GenBank/DDBJ whole genome shotgun (WGS) entry which is preliminary data.</text>
</comment>
<dbReference type="InterPro" id="IPR051694">
    <property type="entry name" value="Immunoregulatory_rcpt-like"/>
</dbReference>
<dbReference type="SUPFAM" id="SSF50370">
    <property type="entry name" value="Ricin B-like lectins"/>
    <property type="match status" value="1"/>
</dbReference>
<feature type="transmembrane region" description="Helical" evidence="6">
    <location>
        <begin position="203"/>
        <end position="225"/>
    </location>
</feature>
<accession>A0ABR3RQ01</accession>
<evidence type="ECO:0000256" key="2">
    <source>
        <dbReference type="ARBA" id="ARBA00022692"/>
    </source>
</evidence>
<evidence type="ECO:0000313" key="7">
    <source>
        <dbReference type="EMBL" id="KAL1606512.1"/>
    </source>
</evidence>
<evidence type="ECO:0008006" key="9">
    <source>
        <dbReference type="Google" id="ProtNLM"/>
    </source>
</evidence>
<dbReference type="Proteomes" id="UP001521785">
    <property type="component" value="Unassembled WGS sequence"/>
</dbReference>
<evidence type="ECO:0000256" key="5">
    <source>
        <dbReference type="SAM" id="MobiDB-lite"/>
    </source>
</evidence>
<protein>
    <recommendedName>
        <fullName evidence="9">Ricin B lectin domain-containing protein</fullName>
    </recommendedName>
</protein>
<evidence type="ECO:0000313" key="8">
    <source>
        <dbReference type="Proteomes" id="UP001521785"/>
    </source>
</evidence>
<keyword evidence="2 6" id="KW-0812">Transmembrane</keyword>
<name>A0ABR3RQ01_9PLEO</name>
<feature type="region of interest" description="Disordered" evidence="5">
    <location>
        <begin position="268"/>
        <end position="295"/>
    </location>
</feature>
<reference evidence="7 8" key="1">
    <citation type="submission" date="2024-02" db="EMBL/GenBank/DDBJ databases">
        <title>De novo assembly and annotation of 12 fungi associated with fruit tree decline syndrome in Ontario, Canada.</title>
        <authorList>
            <person name="Sulman M."/>
            <person name="Ellouze W."/>
            <person name="Ilyukhin E."/>
        </authorList>
    </citation>
    <scope>NUCLEOTIDE SEQUENCE [LARGE SCALE GENOMIC DNA]</scope>
    <source>
        <strain evidence="7 8">M42-189</strain>
    </source>
</reference>
<comment type="subcellular location">
    <subcellularLocation>
        <location evidence="1">Membrane</location>
        <topology evidence="1">Single-pass membrane protein</topology>
    </subcellularLocation>
</comment>
<sequence>MANFDPNQWYHIYYNQNKNTSMTGSQLYNSTTQSGTTYFKTYDEKDPAHQWQFYPLNNNGFYALRTKASGGEGFLGTKYSVQEETPGKTVPYMARGNVSDDSAYWNVGTWKDGTFFLSNKANKTAYHLTRKKDSLGAMTSNISADDPLPGQHFSFQTISAINDKAFSTVSLPSATSTIGSTSSPGATGNPNNSSGGLSTGAKAGIGVGVALAVLILLVVGGLFLWKRHRRNQAAHTPTELESDEYAAESAGAPRYELPQSETIKYEANGTPHAELHHDPRPVELPGEIPTMRNER</sequence>
<dbReference type="PANTHER" id="PTHR15549">
    <property type="entry name" value="PAIRED IMMUNOGLOBULIN-LIKE TYPE 2 RECEPTOR"/>
    <property type="match status" value="1"/>
</dbReference>
<proteinExistence type="predicted"/>
<dbReference type="InterPro" id="IPR035992">
    <property type="entry name" value="Ricin_B-like_lectins"/>
</dbReference>
<organism evidence="7 8">
    <name type="scientific">Paraconiothyrium brasiliense</name>
    <dbReference type="NCBI Taxonomy" id="300254"/>
    <lineage>
        <taxon>Eukaryota</taxon>
        <taxon>Fungi</taxon>
        <taxon>Dikarya</taxon>
        <taxon>Ascomycota</taxon>
        <taxon>Pezizomycotina</taxon>
        <taxon>Dothideomycetes</taxon>
        <taxon>Pleosporomycetidae</taxon>
        <taxon>Pleosporales</taxon>
        <taxon>Massarineae</taxon>
        <taxon>Didymosphaeriaceae</taxon>
        <taxon>Paraconiothyrium</taxon>
    </lineage>
</organism>
<gene>
    <name evidence="7" type="ORF">SLS60_003917</name>
</gene>
<keyword evidence="8" id="KW-1185">Reference proteome</keyword>
<evidence type="ECO:0000256" key="1">
    <source>
        <dbReference type="ARBA" id="ARBA00004167"/>
    </source>
</evidence>
<keyword evidence="4 6" id="KW-0472">Membrane</keyword>
<dbReference type="PANTHER" id="PTHR15549:SF6">
    <property type="entry name" value="MID2 DOMAIN-CONTAINING PROTEIN"/>
    <property type="match status" value="1"/>
</dbReference>
<evidence type="ECO:0000256" key="3">
    <source>
        <dbReference type="ARBA" id="ARBA00022989"/>
    </source>
</evidence>
<feature type="region of interest" description="Disordered" evidence="5">
    <location>
        <begin position="233"/>
        <end position="254"/>
    </location>
</feature>
<evidence type="ECO:0000256" key="6">
    <source>
        <dbReference type="SAM" id="Phobius"/>
    </source>
</evidence>
<dbReference type="EMBL" id="JAKJXO020000004">
    <property type="protein sequence ID" value="KAL1606512.1"/>
    <property type="molecule type" value="Genomic_DNA"/>
</dbReference>
<keyword evidence="3 6" id="KW-1133">Transmembrane helix</keyword>
<evidence type="ECO:0000256" key="4">
    <source>
        <dbReference type="ARBA" id="ARBA00023136"/>
    </source>
</evidence>